<name>A0A151JWH8_9HYME</name>
<proteinExistence type="predicted"/>
<dbReference type="EMBL" id="KQ981664">
    <property type="protein sequence ID" value="KYN38483.1"/>
    <property type="molecule type" value="Genomic_DNA"/>
</dbReference>
<keyword evidence="2" id="KW-1185">Reference proteome</keyword>
<dbReference type="Proteomes" id="UP000078541">
    <property type="component" value="Unassembled WGS sequence"/>
</dbReference>
<gene>
    <name evidence="1" type="ORF">ALC56_07129</name>
</gene>
<protein>
    <submittedName>
        <fullName evidence="1">Uncharacterized protein</fullName>
    </submittedName>
</protein>
<accession>A0A151JWH8</accession>
<organism evidence="1 2">
    <name type="scientific">Trachymyrmex septentrionalis</name>
    <dbReference type="NCBI Taxonomy" id="34720"/>
    <lineage>
        <taxon>Eukaryota</taxon>
        <taxon>Metazoa</taxon>
        <taxon>Ecdysozoa</taxon>
        <taxon>Arthropoda</taxon>
        <taxon>Hexapoda</taxon>
        <taxon>Insecta</taxon>
        <taxon>Pterygota</taxon>
        <taxon>Neoptera</taxon>
        <taxon>Endopterygota</taxon>
        <taxon>Hymenoptera</taxon>
        <taxon>Apocrita</taxon>
        <taxon>Aculeata</taxon>
        <taxon>Formicoidea</taxon>
        <taxon>Formicidae</taxon>
        <taxon>Myrmicinae</taxon>
        <taxon>Trachymyrmex</taxon>
    </lineage>
</organism>
<sequence>MQNLENLQFEELKSKLEMRILDVDFLKLLNLQNIFDCIFLSF</sequence>
<evidence type="ECO:0000313" key="1">
    <source>
        <dbReference type="EMBL" id="KYN38483.1"/>
    </source>
</evidence>
<evidence type="ECO:0000313" key="2">
    <source>
        <dbReference type="Proteomes" id="UP000078541"/>
    </source>
</evidence>
<reference evidence="1 2" key="1">
    <citation type="submission" date="2016-03" db="EMBL/GenBank/DDBJ databases">
        <title>Trachymyrmex septentrionalis WGS genome.</title>
        <authorList>
            <person name="Nygaard S."/>
            <person name="Hu H."/>
            <person name="Boomsma J."/>
            <person name="Zhang G."/>
        </authorList>
    </citation>
    <scope>NUCLEOTIDE SEQUENCE [LARGE SCALE GENOMIC DNA]</scope>
    <source>
        <strain evidence="1">Tsep2-gDNA-1</strain>
        <tissue evidence="1">Whole body</tissue>
    </source>
</reference>
<dbReference type="AlphaFoldDB" id="A0A151JWH8"/>